<dbReference type="PANTHER" id="PTHR48051">
    <property type="match status" value="1"/>
</dbReference>
<dbReference type="GO" id="GO:0005737">
    <property type="term" value="C:cytoplasm"/>
    <property type="evidence" value="ECO:0007669"/>
    <property type="project" value="TreeGrafter"/>
</dbReference>
<keyword evidence="4" id="KW-1133">Transmembrane helix</keyword>
<dbReference type="KEGG" id="cvn:111122590"/>
<gene>
    <name evidence="6" type="primary">LOC111122590</name>
</gene>
<dbReference type="Gene3D" id="3.80.10.10">
    <property type="entry name" value="Ribonuclease Inhibitor"/>
    <property type="match status" value="1"/>
</dbReference>
<dbReference type="RefSeq" id="XP_022320090.1">
    <property type="nucleotide sequence ID" value="XM_022464382.1"/>
</dbReference>
<dbReference type="AlphaFoldDB" id="A0A8B8CWS8"/>
<evidence type="ECO:0000256" key="3">
    <source>
        <dbReference type="SAM" id="MobiDB-lite"/>
    </source>
</evidence>
<keyword evidence="5" id="KW-1185">Reference proteome</keyword>
<feature type="transmembrane region" description="Helical" evidence="4">
    <location>
        <begin position="235"/>
        <end position="258"/>
    </location>
</feature>
<dbReference type="InterPro" id="IPR001611">
    <property type="entry name" value="Leu-rich_rpt"/>
</dbReference>
<evidence type="ECO:0000313" key="6">
    <source>
        <dbReference type="RefSeq" id="XP_022320090.1"/>
    </source>
</evidence>
<feature type="compositionally biased region" description="Basic and acidic residues" evidence="3">
    <location>
        <begin position="311"/>
        <end position="320"/>
    </location>
</feature>
<protein>
    <submittedName>
        <fullName evidence="6">Leucine-rich repeat-containing protein 59-like</fullName>
    </submittedName>
</protein>
<feature type="region of interest" description="Disordered" evidence="3">
    <location>
        <begin position="311"/>
        <end position="341"/>
    </location>
</feature>
<keyword evidence="4" id="KW-0472">Membrane</keyword>
<dbReference type="InterPro" id="IPR032675">
    <property type="entry name" value="LRR_dom_sf"/>
</dbReference>
<evidence type="ECO:0000256" key="1">
    <source>
        <dbReference type="ARBA" id="ARBA00022614"/>
    </source>
</evidence>
<dbReference type="Proteomes" id="UP000694844">
    <property type="component" value="Chromosome 3"/>
</dbReference>
<dbReference type="SUPFAM" id="SSF52058">
    <property type="entry name" value="L domain-like"/>
    <property type="match status" value="1"/>
</dbReference>
<sequence>MPKDSLKDKLEGNELDLSLNNLDTVPVRELAAIPKGTHLDLSCNQLLSIPDSFCSLTHLVKIDLSKNRLTELPENFGNLQSLQHLDLLGNQLVLLPISFYKLTKLKWLDLKDNPLQIDLKKIAGDCLDENQCKKCATQVLKYLRDCNSELERLKQKKLKEEREKKKQLQAQEEAEKERVRQERKQKKMANKQKKDDKAPRKDEPSPESKAGSENLPNGSGKPAKKPKNADTKSRMSWLSILAILMAVIGILIGGLYTVCQDKKQGVCDQYWRPAETRARVFLANVKTNTGELFQKSTDVVLNYYNKYMNRETSTEKKTPENTKNTGSTVKEKTAHKENVRT</sequence>
<keyword evidence="4" id="KW-0812">Transmembrane</keyword>
<dbReference type="PANTHER" id="PTHR48051:SF1">
    <property type="entry name" value="RAS SUPPRESSOR PROTEIN 1"/>
    <property type="match status" value="1"/>
</dbReference>
<feature type="region of interest" description="Disordered" evidence="3">
    <location>
        <begin position="159"/>
        <end position="230"/>
    </location>
</feature>
<evidence type="ECO:0000256" key="2">
    <source>
        <dbReference type="ARBA" id="ARBA00022737"/>
    </source>
</evidence>
<evidence type="ECO:0000313" key="5">
    <source>
        <dbReference type="Proteomes" id="UP000694844"/>
    </source>
</evidence>
<dbReference type="InterPro" id="IPR003591">
    <property type="entry name" value="Leu-rich_rpt_typical-subtyp"/>
</dbReference>
<dbReference type="SMART" id="SM00369">
    <property type="entry name" value="LRR_TYP"/>
    <property type="match status" value="2"/>
</dbReference>
<dbReference type="Pfam" id="PF13855">
    <property type="entry name" value="LRR_8"/>
    <property type="match status" value="1"/>
</dbReference>
<feature type="compositionally biased region" description="Basic and acidic residues" evidence="3">
    <location>
        <begin position="329"/>
        <end position="341"/>
    </location>
</feature>
<evidence type="ECO:0000256" key="4">
    <source>
        <dbReference type="SAM" id="Phobius"/>
    </source>
</evidence>
<dbReference type="InterPro" id="IPR050216">
    <property type="entry name" value="LRR_domain-containing"/>
</dbReference>
<organism evidence="5 6">
    <name type="scientific">Crassostrea virginica</name>
    <name type="common">Eastern oyster</name>
    <dbReference type="NCBI Taxonomy" id="6565"/>
    <lineage>
        <taxon>Eukaryota</taxon>
        <taxon>Metazoa</taxon>
        <taxon>Spiralia</taxon>
        <taxon>Lophotrochozoa</taxon>
        <taxon>Mollusca</taxon>
        <taxon>Bivalvia</taxon>
        <taxon>Autobranchia</taxon>
        <taxon>Pteriomorphia</taxon>
        <taxon>Ostreida</taxon>
        <taxon>Ostreoidea</taxon>
        <taxon>Ostreidae</taxon>
        <taxon>Crassostrea</taxon>
    </lineage>
</organism>
<name>A0A8B8CWS8_CRAVI</name>
<reference evidence="6" key="1">
    <citation type="submission" date="2025-08" db="UniProtKB">
        <authorList>
            <consortium name="RefSeq"/>
        </authorList>
    </citation>
    <scope>IDENTIFICATION</scope>
    <source>
        <tissue evidence="6">Whole sample</tissue>
    </source>
</reference>
<accession>A0A8B8CWS8</accession>
<feature type="compositionally biased region" description="Basic and acidic residues" evidence="3">
    <location>
        <begin position="173"/>
        <end position="182"/>
    </location>
</feature>
<keyword evidence="1" id="KW-0433">Leucine-rich repeat</keyword>
<feature type="compositionally biased region" description="Basic and acidic residues" evidence="3">
    <location>
        <begin position="192"/>
        <end position="206"/>
    </location>
</feature>
<dbReference type="OrthoDB" id="1394818at2759"/>
<proteinExistence type="predicted"/>
<keyword evidence="2" id="KW-0677">Repeat</keyword>
<dbReference type="GeneID" id="111122590"/>